<proteinExistence type="predicted"/>
<dbReference type="PROSITE" id="PS51257">
    <property type="entry name" value="PROKAR_LIPOPROTEIN"/>
    <property type="match status" value="1"/>
</dbReference>
<accession>A0A7W8D5I1</accession>
<evidence type="ECO:0000256" key="1">
    <source>
        <dbReference type="SAM" id="SignalP"/>
    </source>
</evidence>
<feature type="signal peptide" evidence="1">
    <location>
        <begin position="1"/>
        <end position="21"/>
    </location>
</feature>
<dbReference type="Proteomes" id="UP000521199">
    <property type="component" value="Unassembled WGS sequence"/>
</dbReference>
<keyword evidence="3" id="KW-1185">Reference proteome</keyword>
<keyword evidence="1" id="KW-0732">Signal</keyword>
<evidence type="ECO:0000313" key="2">
    <source>
        <dbReference type="EMBL" id="MBB5207165.1"/>
    </source>
</evidence>
<organism evidence="2 3">
    <name type="scientific">Chiayiivirga flava</name>
    <dbReference type="NCBI Taxonomy" id="659595"/>
    <lineage>
        <taxon>Bacteria</taxon>
        <taxon>Pseudomonadati</taxon>
        <taxon>Pseudomonadota</taxon>
        <taxon>Gammaproteobacteria</taxon>
        <taxon>Lysobacterales</taxon>
        <taxon>Lysobacteraceae</taxon>
        <taxon>Chiayiivirga</taxon>
    </lineage>
</organism>
<comment type="caution">
    <text evidence="2">The sequence shown here is derived from an EMBL/GenBank/DDBJ whole genome shotgun (WGS) entry which is preliminary data.</text>
</comment>
<protein>
    <submittedName>
        <fullName evidence="2">Uncharacterized protein</fullName>
    </submittedName>
</protein>
<name>A0A7W8D5I1_9GAMM</name>
<dbReference type="EMBL" id="JACHHP010000001">
    <property type="protein sequence ID" value="MBB5207165.1"/>
    <property type="molecule type" value="Genomic_DNA"/>
</dbReference>
<feature type="chain" id="PRO_5031045436" evidence="1">
    <location>
        <begin position="22"/>
        <end position="165"/>
    </location>
</feature>
<reference evidence="2 3" key="1">
    <citation type="submission" date="2020-08" db="EMBL/GenBank/DDBJ databases">
        <title>Genomic Encyclopedia of Type Strains, Phase IV (KMG-IV): sequencing the most valuable type-strain genomes for metagenomic binning, comparative biology and taxonomic classification.</title>
        <authorList>
            <person name="Goeker M."/>
        </authorList>
    </citation>
    <scope>NUCLEOTIDE SEQUENCE [LARGE SCALE GENOMIC DNA]</scope>
    <source>
        <strain evidence="2 3">DSM 24163</strain>
    </source>
</reference>
<evidence type="ECO:0000313" key="3">
    <source>
        <dbReference type="Proteomes" id="UP000521199"/>
    </source>
</evidence>
<sequence length="165" mass="17340">MNRILSIAAIALTLVAVTACNKTEEAAAPVAAAPAPLSAPAAGDNQAWKLYLVQVAKQNMEGIRNSPYMYYLPAASAADFEDQYTRQLDNVTDTVARGVLPGNMLAFGSPESTRMGDLIVEAFKGAEPASMKDVRVLFIGAAADAERAKAAVEPTGATFVFSEAK</sequence>
<dbReference type="RefSeq" id="WP_183959686.1">
    <property type="nucleotide sequence ID" value="NZ_JACHHP010000001.1"/>
</dbReference>
<gene>
    <name evidence="2" type="ORF">HNQ52_000681</name>
</gene>
<dbReference type="AlphaFoldDB" id="A0A7W8D5I1"/>